<reference evidence="2 3" key="1">
    <citation type="submission" date="2019-12" db="EMBL/GenBank/DDBJ databases">
        <title>Shewanella insulae sp. nov., isolated from a tidal flat.</title>
        <authorList>
            <person name="Yoon J.-H."/>
        </authorList>
    </citation>
    <scope>NUCLEOTIDE SEQUENCE [LARGE SCALE GENOMIC DNA]</scope>
    <source>
        <strain evidence="2 3">JBTF-M18</strain>
    </source>
</reference>
<feature type="signal peptide" evidence="1">
    <location>
        <begin position="1"/>
        <end position="19"/>
    </location>
</feature>
<keyword evidence="3" id="KW-1185">Reference proteome</keyword>
<name>A0A6L7I6J9_9GAMM</name>
<evidence type="ECO:0008006" key="4">
    <source>
        <dbReference type="Google" id="ProtNLM"/>
    </source>
</evidence>
<keyword evidence="1" id="KW-0732">Signal</keyword>
<gene>
    <name evidence="2" type="ORF">GNT65_20520</name>
</gene>
<dbReference type="RefSeq" id="WP_160799006.1">
    <property type="nucleotide sequence ID" value="NZ_CANMWR010000016.1"/>
</dbReference>
<feature type="chain" id="PRO_5026980696" description="Lipocalin-like domain-containing protein" evidence="1">
    <location>
        <begin position="20"/>
        <end position="128"/>
    </location>
</feature>
<dbReference type="EMBL" id="WRPA01000046">
    <property type="protein sequence ID" value="MXR71038.1"/>
    <property type="molecule type" value="Genomic_DNA"/>
</dbReference>
<evidence type="ECO:0000313" key="3">
    <source>
        <dbReference type="Proteomes" id="UP000474778"/>
    </source>
</evidence>
<evidence type="ECO:0000313" key="2">
    <source>
        <dbReference type="EMBL" id="MXR71038.1"/>
    </source>
</evidence>
<proteinExistence type="predicted"/>
<evidence type="ECO:0000256" key="1">
    <source>
        <dbReference type="SAM" id="SignalP"/>
    </source>
</evidence>
<dbReference type="Proteomes" id="UP000474778">
    <property type="component" value="Unassembled WGS sequence"/>
</dbReference>
<organism evidence="2 3">
    <name type="scientific">Shewanella insulae</name>
    <dbReference type="NCBI Taxonomy" id="2681496"/>
    <lineage>
        <taxon>Bacteria</taxon>
        <taxon>Pseudomonadati</taxon>
        <taxon>Pseudomonadota</taxon>
        <taxon>Gammaproteobacteria</taxon>
        <taxon>Alteromonadales</taxon>
        <taxon>Shewanellaceae</taxon>
        <taxon>Shewanella</taxon>
    </lineage>
</organism>
<accession>A0A6L7I6J9</accession>
<dbReference type="AlphaFoldDB" id="A0A6L7I6J9"/>
<comment type="caution">
    <text evidence="2">The sequence shown here is derived from an EMBL/GenBank/DDBJ whole genome shotgun (WGS) entry which is preliminary data.</text>
</comment>
<sequence>MLKIIPFIICSLLSFQSFAVQESKILGTWVFVESGKDYKDTKSCTFFEKGKFNCEIEEHGVTQNGWGESTTFSTKGTWDIFDDHLKMSETILGSQRETSFKVSKVNANELVLVLNGNKQIWQRSSTAN</sequence>
<protein>
    <recommendedName>
        <fullName evidence="4">Lipocalin-like domain-containing protein</fullName>
    </recommendedName>
</protein>